<dbReference type="Pfam" id="PF01551">
    <property type="entry name" value="Peptidase_M23"/>
    <property type="match status" value="1"/>
</dbReference>
<evidence type="ECO:0000256" key="1">
    <source>
        <dbReference type="SAM" id="MobiDB-lite"/>
    </source>
</evidence>
<dbReference type="RefSeq" id="WP_012827906.1">
    <property type="nucleotide sequence ID" value="NC_013440.1"/>
</dbReference>
<dbReference type="AlphaFoldDB" id="D0LNC1"/>
<dbReference type="SUPFAM" id="SSF51261">
    <property type="entry name" value="Duplicated hybrid motif"/>
    <property type="match status" value="1"/>
</dbReference>
<keyword evidence="2" id="KW-1133">Transmembrane helix</keyword>
<reference evidence="4 5" key="1">
    <citation type="journal article" date="2010" name="Stand. Genomic Sci.">
        <title>Complete genome sequence of Haliangium ochraceum type strain (SMP-2).</title>
        <authorList>
            <consortium name="US DOE Joint Genome Institute (JGI-PGF)"/>
            <person name="Ivanova N."/>
            <person name="Daum C."/>
            <person name="Lang E."/>
            <person name="Abt B."/>
            <person name="Kopitz M."/>
            <person name="Saunders E."/>
            <person name="Lapidus A."/>
            <person name="Lucas S."/>
            <person name="Glavina Del Rio T."/>
            <person name="Nolan M."/>
            <person name="Tice H."/>
            <person name="Copeland A."/>
            <person name="Cheng J.F."/>
            <person name="Chen F."/>
            <person name="Bruce D."/>
            <person name="Goodwin L."/>
            <person name="Pitluck S."/>
            <person name="Mavromatis K."/>
            <person name="Pati A."/>
            <person name="Mikhailova N."/>
            <person name="Chen A."/>
            <person name="Palaniappan K."/>
            <person name="Land M."/>
            <person name="Hauser L."/>
            <person name="Chang Y.J."/>
            <person name="Jeffries C.D."/>
            <person name="Detter J.C."/>
            <person name="Brettin T."/>
            <person name="Rohde M."/>
            <person name="Goker M."/>
            <person name="Bristow J."/>
            <person name="Markowitz V."/>
            <person name="Eisen J.A."/>
            <person name="Hugenholtz P."/>
            <person name="Kyrpides N.C."/>
            <person name="Klenk H.P."/>
        </authorList>
    </citation>
    <scope>NUCLEOTIDE SEQUENCE [LARGE SCALE GENOMIC DNA]</scope>
    <source>
        <strain evidence="5">DSM 14365 / CIP 107738 / JCM 11303 / AJ 13395 / SMP-2</strain>
    </source>
</reference>
<feature type="compositionally biased region" description="Acidic residues" evidence="1">
    <location>
        <begin position="36"/>
        <end position="52"/>
    </location>
</feature>
<evidence type="ECO:0000313" key="4">
    <source>
        <dbReference type="EMBL" id="ACY15298.1"/>
    </source>
</evidence>
<dbReference type="PANTHER" id="PTHR21666">
    <property type="entry name" value="PEPTIDASE-RELATED"/>
    <property type="match status" value="1"/>
</dbReference>
<protein>
    <submittedName>
        <fullName evidence="4">Peptidase M23</fullName>
    </submittedName>
</protein>
<keyword evidence="2" id="KW-0812">Transmembrane</keyword>
<dbReference type="KEGG" id="hoh:Hoch_2771"/>
<name>D0LNC1_HALO1</name>
<dbReference type="Proteomes" id="UP000001880">
    <property type="component" value="Chromosome"/>
</dbReference>
<feature type="domain" description="M23ase beta-sheet core" evidence="3">
    <location>
        <begin position="111"/>
        <end position="192"/>
    </location>
</feature>
<gene>
    <name evidence="4" type="ordered locus">Hoch_2771</name>
</gene>
<dbReference type="CDD" id="cd12797">
    <property type="entry name" value="M23_peptidase"/>
    <property type="match status" value="1"/>
</dbReference>
<feature type="region of interest" description="Disordered" evidence="1">
    <location>
        <begin position="29"/>
        <end position="56"/>
    </location>
</feature>
<dbReference type="GO" id="GO:0004222">
    <property type="term" value="F:metalloendopeptidase activity"/>
    <property type="evidence" value="ECO:0007669"/>
    <property type="project" value="TreeGrafter"/>
</dbReference>
<feature type="transmembrane region" description="Helical" evidence="2">
    <location>
        <begin position="7"/>
        <end position="24"/>
    </location>
</feature>
<dbReference type="HOGENOM" id="CLU_1228516_0_0_7"/>
<sequence>MKPAEQLIVLGATVSIGYLIWISFGRDDEAPKGDAPDEVPDGEPDEAPESDEYNPRIWPVPAMVTGRKPVISSGHKDENPSRPTHYGADVMFRRYSGDTQGIGDGKGAKRFVMPPDTPIVATEDGIVQLASKIGTGHRVWLNHHEYRTGYFHLSKLFVKKGQTVSMGDKLGIVGHNPIAHDALHLHFALSAADGSVTFNPGPYLRGANVLSGKTAGLWVPVKTAA</sequence>
<accession>D0LNC1</accession>
<keyword evidence="2" id="KW-0472">Membrane</keyword>
<evidence type="ECO:0000256" key="2">
    <source>
        <dbReference type="SAM" id="Phobius"/>
    </source>
</evidence>
<dbReference type="eggNOG" id="COG0739">
    <property type="taxonomic scope" value="Bacteria"/>
</dbReference>
<dbReference type="OrthoDB" id="9815245at2"/>
<dbReference type="InterPro" id="IPR050570">
    <property type="entry name" value="Cell_wall_metabolism_enzyme"/>
</dbReference>
<dbReference type="STRING" id="502025.Hoch_2771"/>
<evidence type="ECO:0000313" key="5">
    <source>
        <dbReference type="Proteomes" id="UP000001880"/>
    </source>
</evidence>
<evidence type="ECO:0000259" key="3">
    <source>
        <dbReference type="Pfam" id="PF01551"/>
    </source>
</evidence>
<dbReference type="InterPro" id="IPR011055">
    <property type="entry name" value="Dup_hybrid_motif"/>
</dbReference>
<dbReference type="PANTHER" id="PTHR21666:SF286">
    <property type="entry name" value="LIPOPROTEIN NLPD"/>
    <property type="match status" value="1"/>
</dbReference>
<organism evidence="4 5">
    <name type="scientific">Haliangium ochraceum (strain DSM 14365 / JCM 11303 / SMP-2)</name>
    <dbReference type="NCBI Taxonomy" id="502025"/>
    <lineage>
        <taxon>Bacteria</taxon>
        <taxon>Pseudomonadati</taxon>
        <taxon>Myxococcota</taxon>
        <taxon>Polyangia</taxon>
        <taxon>Haliangiales</taxon>
        <taxon>Kofleriaceae</taxon>
        <taxon>Haliangium</taxon>
    </lineage>
</organism>
<dbReference type="Gene3D" id="2.70.70.10">
    <property type="entry name" value="Glucose Permease (Domain IIA)"/>
    <property type="match status" value="1"/>
</dbReference>
<dbReference type="InterPro" id="IPR016047">
    <property type="entry name" value="M23ase_b-sheet_dom"/>
</dbReference>
<proteinExistence type="predicted"/>
<dbReference type="EMBL" id="CP001804">
    <property type="protein sequence ID" value="ACY15298.1"/>
    <property type="molecule type" value="Genomic_DNA"/>
</dbReference>
<keyword evidence="5" id="KW-1185">Reference proteome</keyword>